<dbReference type="GO" id="GO:0016020">
    <property type="term" value="C:membrane"/>
    <property type="evidence" value="ECO:0007669"/>
    <property type="project" value="UniProtKB-SubCell"/>
</dbReference>
<dbReference type="EMBL" id="FXSZ01000003">
    <property type="protein sequence ID" value="SMO54917.1"/>
    <property type="molecule type" value="Genomic_DNA"/>
</dbReference>
<name>A0A521C5X6_9SPHI</name>
<keyword evidence="10" id="KW-1185">Reference proteome</keyword>
<evidence type="ECO:0000313" key="9">
    <source>
        <dbReference type="EMBL" id="SMO54917.1"/>
    </source>
</evidence>
<evidence type="ECO:0000256" key="3">
    <source>
        <dbReference type="ARBA" id="ARBA00022737"/>
    </source>
</evidence>
<dbReference type="Gene3D" id="1.25.40.10">
    <property type="entry name" value="Tetratricopeptide repeat domain"/>
    <property type="match status" value="4"/>
</dbReference>
<evidence type="ECO:0000256" key="8">
    <source>
        <dbReference type="PROSITE-ProRule" id="PRU00339"/>
    </source>
</evidence>
<keyword evidence="4 8" id="KW-0802">TPR repeat</keyword>
<dbReference type="AlphaFoldDB" id="A0A521C5X6"/>
<keyword evidence="6" id="KW-0472">Membrane</keyword>
<evidence type="ECO:0000256" key="2">
    <source>
        <dbReference type="ARBA" id="ARBA00022692"/>
    </source>
</evidence>
<reference evidence="9 10" key="1">
    <citation type="submission" date="2017-05" db="EMBL/GenBank/DDBJ databases">
        <authorList>
            <person name="Varghese N."/>
            <person name="Submissions S."/>
        </authorList>
    </citation>
    <scope>NUCLEOTIDE SEQUENCE [LARGE SCALE GENOMIC DNA]</scope>
    <source>
        <strain evidence="9 10">DSM 21342</strain>
    </source>
</reference>
<dbReference type="PROSITE" id="PS50005">
    <property type="entry name" value="TPR"/>
    <property type="match status" value="3"/>
</dbReference>
<protein>
    <submittedName>
        <fullName evidence="9">Tetratricopeptide repeat-containing protein</fullName>
    </submittedName>
</protein>
<accession>A0A521C5X6</accession>
<evidence type="ECO:0000256" key="6">
    <source>
        <dbReference type="ARBA" id="ARBA00023136"/>
    </source>
</evidence>
<comment type="similarity">
    <text evidence="7">Belongs to the Tom70 family.</text>
</comment>
<sequence length="539" mass="60008">MIKGALCFTLAFTLIGSFVFGQSINDARRAIEVEQFEKAKSILKGLTSNPTISAESYYYLGDVYLKTNELDSAKANFDLGVQANPKFALNYAGLGKLEYLNNQAAASKADFDKAISLAEKKDYRPYVEVAKGLTLDGDKTNEQSVQLAIATLEQAKKANSKSPEVYATLGDVYLMKKDANNAVLNYNKALEVDKDYLRAYIGQAQIYKGAQNYQAALAPLEKAIAIDPNYAPAYGLLAELYYSSGQSAKAIDTYKNKYLALTDVSCNSQTRYATFLFTGKDYKAANQEISSLLKTCPVKPVMYRLLGYSAFEIGDFKQALDAMNTFFAKQNPQNVITSDYEYMAKILSANKQDSAAIGYLNKAVTKDPSKTELYPLIGKMNFTNKNYAASAQSYEKYFEVPGVKKDPVNYLYYGLALMRIGQFVKADSAFSVVNQLSPTYIPGYIYRGEVSVNLDKDNKQGLAKPYFEKAIELGEVDKEKNARYLIEAYKYMADYSYSVQNDVNATKDYFKKVLELDPNDQQANDALKAIEAGTKKKNK</sequence>
<dbReference type="Pfam" id="PF13181">
    <property type="entry name" value="TPR_8"/>
    <property type="match status" value="2"/>
</dbReference>
<keyword evidence="2" id="KW-0812">Transmembrane</keyword>
<dbReference type="PANTHER" id="PTHR46208">
    <property type="entry name" value="MITOCHONDRIAL IMPORT RECEPTOR SUBUNIT TOM70"/>
    <property type="match status" value="1"/>
</dbReference>
<evidence type="ECO:0000256" key="5">
    <source>
        <dbReference type="ARBA" id="ARBA00022989"/>
    </source>
</evidence>
<proteinExistence type="inferred from homology"/>
<feature type="repeat" description="TPR" evidence="8">
    <location>
        <begin position="54"/>
        <end position="87"/>
    </location>
</feature>
<dbReference type="SMART" id="SM00028">
    <property type="entry name" value="TPR"/>
    <property type="match status" value="7"/>
</dbReference>
<dbReference type="Proteomes" id="UP000315971">
    <property type="component" value="Unassembled WGS sequence"/>
</dbReference>
<evidence type="ECO:0000313" key="10">
    <source>
        <dbReference type="Proteomes" id="UP000315971"/>
    </source>
</evidence>
<gene>
    <name evidence="9" type="ORF">SAMN06265350_103254</name>
</gene>
<evidence type="ECO:0000256" key="1">
    <source>
        <dbReference type="ARBA" id="ARBA00004167"/>
    </source>
</evidence>
<feature type="repeat" description="TPR" evidence="8">
    <location>
        <begin position="163"/>
        <end position="196"/>
    </location>
</feature>
<dbReference type="InterPro" id="IPR011990">
    <property type="entry name" value="TPR-like_helical_dom_sf"/>
</dbReference>
<evidence type="ECO:0000256" key="7">
    <source>
        <dbReference type="ARBA" id="ARBA00038030"/>
    </source>
</evidence>
<dbReference type="PANTHER" id="PTHR46208:SF1">
    <property type="entry name" value="MITOCHONDRIAL IMPORT RECEPTOR SUBUNIT TOM70"/>
    <property type="match status" value="1"/>
</dbReference>
<keyword evidence="3" id="KW-0677">Repeat</keyword>
<organism evidence="9 10">
    <name type="scientific">Solitalea koreensis</name>
    <dbReference type="NCBI Taxonomy" id="543615"/>
    <lineage>
        <taxon>Bacteria</taxon>
        <taxon>Pseudomonadati</taxon>
        <taxon>Bacteroidota</taxon>
        <taxon>Sphingobacteriia</taxon>
        <taxon>Sphingobacteriales</taxon>
        <taxon>Sphingobacteriaceae</taxon>
        <taxon>Solitalea</taxon>
    </lineage>
</organism>
<evidence type="ECO:0000256" key="4">
    <source>
        <dbReference type="ARBA" id="ARBA00022803"/>
    </source>
</evidence>
<dbReference type="Pfam" id="PF14559">
    <property type="entry name" value="TPR_19"/>
    <property type="match status" value="1"/>
</dbReference>
<keyword evidence="5" id="KW-1133">Transmembrane helix</keyword>
<dbReference type="InterPro" id="IPR019734">
    <property type="entry name" value="TPR_rpt"/>
</dbReference>
<dbReference type="SUPFAM" id="SSF48452">
    <property type="entry name" value="TPR-like"/>
    <property type="match status" value="2"/>
</dbReference>
<feature type="repeat" description="TPR" evidence="8">
    <location>
        <begin position="197"/>
        <end position="230"/>
    </location>
</feature>
<comment type="subcellular location">
    <subcellularLocation>
        <location evidence="1">Membrane</location>
        <topology evidence="1">Single-pass membrane protein</topology>
    </subcellularLocation>
</comment>